<sequence>MELFVAFCGYVGAWLLVAGPMYQGALELSEEQIDRGMIREQSLAIPHQERVSPWWWLLPPVAYVLIHNAQDRWRRQVMAALPAEQREQFIEYSNKAAGWFIVGAGAALIGIKEAFELVEELEWPGWVTIVLCVAAGALAIGYTTGRMHRTDRALHAEDAA</sequence>
<reference evidence="2 3" key="1">
    <citation type="submission" date="2020-09" db="EMBL/GenBank/DDBJ databases">
        <title>Novel species in genus Gordonia.</title>
        <authorList>
            <person name="Zhang G."/>
        </authorList>
    </citation>
    <scope>NUCLEOTIDE SEQUENCE [LARGE SCALE GENOMIC DNA]</scope>
    <source>
        <strain evidence="2 3">ON-33</strain>
    </source>
</reference>
<name>A0ABR7WFF8_9ACTN</name>
<evidence type="ECO:0000256" key="1">
    <source>
        <dbReference type="SAM" id="Phobius"/>
    </source>
</evidence>
<proteinExistence type="predicted"/>
<dbReference type="Proteomes" id="UP000602395">
    <property type="component" value="Unassembled WGS sequence"/>
</dbReference>
<keyword evidence="1" id="KW-0812">Transmembrane</keyword>
<keyword evidence="3" id="KW-1185">Reference proteome</keyword>
<protein>
    <recommendedName>
        <fullName evidence="4">DUF4328 domain-containing protein</fullName>
    </recommendedName>
</protein>
<feature type="transmembrane region" description="Helical" evidence="1">
    <location>
        <begin position="92"/>
        <end position="111"/>
    </location>
</feature>
<evidence type="ECO:0008006" key="4">
    <source>
        <dbReference type="Google" id="ProtNLM"/>
    </source>
</evidence>
<evidence type="ECO:0000313" key="2">
    <source>
        <dbReference type="EMBL" id="MBD1320532.1"/>
    </source>
</evidence>
<comment type="caution">
    <text evidence="2">The sequence shown here is derived from an EMBL/GenBank/DDBJ whole genome shotgun (WGS) entry which is preliminary data.</text>
</comment>
<organism evidence="2 3">
    <name type="scientific">Gordonia hankookensis</name>
    <dbReference type="NCBI Taxonomy" id="589403"/>
    <lineage>
        <taxon>Bacteria</taxon>
        <taxon>Bacillati</taxon>
        <taxon>Actinomycetota</taxon>
        <taxon>Actinomycetes</taxon>
        <taxon>Mycobacteriales</taxon>
        <taxon>Gordoniaceae</taxon>
        <taxon>Gordonia</taxon>
    </lineage>
</organism>
<dbReference type="RefSeq" id="WP_190267162.1">
    <property type="nucleotide sequence ID" value="NZ_BAABAD010000004.1"/>
</dbReference>
<dbReference type="EMBL" id="JACWMS010000002">
    <property type="protein sequence ID" value="MBD1320532.1"/>
    <property type="molecule type" value="Genomic_DNA"/>
</dbReference>
<keyword evidence="1" id="KW-1133">Transmembrane helix</keyword>
<gene>
    <name evidence="2" type="ORF">IDF66_13165</name>
</gene>
<evidence type="ECO:0000313" key="3">
    <source>
        <dbReference type="Proteomes" id="UP000602395"/>
    </source>
</evidence>
<feature type="transmembrane region" description="Helical" evidence="1">
    <location>
        <begin position="123"/>
        <end position="142"/>
    </location>
</feature>
<accession>A0ABR7WFF8</accession>
<keyword evidence="1" id="KW-0472">Membrane</keyword>